<proteinExistence type="predicted"/>
<dbReference type="PANTHER" id="PTHR10572:SF24">
    <property type="entry name" value="3-HYDROXY-3-METHYLGLUTARYL-COENZYME A REDUCTASE"/>
    <property type="match status" value="1"/>
</dbReference>
<evidence type="ECO:0000256" key="2">
    <source>
        <dbReference type="SAM" id="Phobius"/>
    </source>
</evidence>
<evidence type="ECO:0000256" key="1">
    <source>
        <dbReference type="SAM" id="MobiDB-lite"/>
    </source>
</evidence>
<evidence type="ECO:0000313" key="4">
    <source>
        <dbReference type="Proteomes" id="UP000639772"/>
    </source>
</evidence>
<dbReference type="GO" id="GO:0004420">
    <property type="term" value="F:hydroxymethylglutaryl-CoA reductase (NADPH) activity"/>
    <property type="evidence" value="ECO:0007669"/>
    <property type="project" value="InterPro"/>
</dbReference>
<dbReference type="GO" id="GO:0005789">
    <property type="term" value="C:endoplasmic reticulum membrane"/>
    <property type="evidence" value="ECO:0007669"/>
    <property type="project" value="TreeGrafter"/>
</dbReference>
<dbReference type="GO" id="GO:0008299">
    <property type="term" value="P:isoprenoid biosynthetic process"/>
    <property type="evidence" value="ECO:0007669"/>
    <property type="project" value="TreeGrafter"/>
</dbReference>
<comment type="caution">
    <text evidence="3">The sequence shown here is derived from an EMBL/GenBank/DDBJ whole genome shotgun (WGS) entry which is preliminary data.</text>
</comment>
<dbReference type="InterPro" id="IPR002202">
    <property type="entry name" value="HMG_CoA_Rdtase"/>
</dbReference>
<dbReference type="EMBL" id="JADCNM010000009">
    <property type="protein sequence ID" value="KAG0468995.1"/>
    <property type="molecule type" value="Genomic_DNA"/>
</dbReference>
<dbReference type="GO" id="GO:0016126">
    <property type="term" value="P:sterol biosynthetic process"/>
    <property type="evidence" value="ECO:0007669"/>
    <property type="project" value="TreeGrafter"/>
</dbReference>
<dbReference type="PANTHER" id="PTHR10572">
    <property type="entry name" value="3-HYDROXY-3-METHYLGLUTARYL-COENZYME A REDUCTASE"/>
    <property type="match status" value="1"/>
</dbReference>
<gene>
    <name evidence="3" type="ORF">HPP92_018323</name>
</gene>
<name>A0A835Q9L0_VANPL</name>
<dbReference type="GO" id="GO:0015936">
    <property type="term" value="P:coenzyme A metabolic process"/>
    <property type="evidence" value="ECO:0007669"/>
    <property type="project" value="InterPro"/>
</dbReference>
<keyword evidence="2" id="KW-0472">Membrane</keyword>
<dbReference type="OrthoDB" id="1699353at2759"/>
<feature type="transmembrane region" description="Helical" evidence="2">
    <location>
        <begin position="52"/>
        <end position="69"/>
    </location>
</feature>
<dbReference type="Proteomes" id="UP000639772">
    <property type="component" value="Chromosome 9"/>
</dbReference>
<dbReference type="AlphaFoldDB" id="A0A835Q9L0"/>
<reference evidence="3 4" key="1">
    <citation type="journal article" date="2020" name="Nat. Food">
        <title>A phased Vanilla planifolia genome enables genetic improvement of flavour and production.</title>
        <authorList>
            <person name="Hasing T."/>
            <person name="Tang H."/>
            <person name="Brym M."/>
            <person name="Khazi F."/>
            <person name="Huang T."/>
            <person name="Chambers A.H."/>
        </authorList>
    </citation>
    <scope>NUCLEOTIDE SEQUENCE [LARGE SCALE GENOMIC DNA]</scope>
    <source>
        <tissue evidence="3">Leaf</tissue>
    </source>
</reference>
<keyword evidence="2" id="KW-0812">Transmembrane</keyword>
<organism evidence="3 4">
    <name type="scientific">Vanilla planifolia</name>
    <name type="common">Vanilla</name>
    <dbReference type="NCBI Taxonomy" id="51239"/>
    <lineage>
        <taxon>Eukaryota</taxon>
        <taxon>Viridiplantae</taxon>
        <taxon>Streptophyta</taxon>
        <taxon>Embryophyta</taxon>
        <taxon>Tracheophyta</taxon>
        <taxon>Spermatophyta</taxon>
        <taxon>Magnoliopsida</taxon>
        <taxon>Liliopsida</taxon>
        <taxon>Asparagales</taxon>
        <taxon>Orchidaceae</taxon>
        <taxon>Vanilloideae</taxon>
        <taxon>Vanilleae</taxon>
        <taxon>Vanilla</taxon>
    </lineage>
</organism>
<keyword evidence="2" id="KW-1133">Transmembrane helix</keyword>
<feature type="transmembrane region" description="Helical" evidence="2">
    <location>
        <begin position="90"/>
        <end position="112"/>
    </location>
</feature>
<dbReference type="GO" id="GO:0005778">
    <property type="term" value="C:peroxisomal membrane"/>
    <property type="evidence" value="ECO:0007669"/>
    <property type="project" value="TreeGrafter"/>
</dbReference>
<evidence type="ECO:0000313" key="3">
    <source>
        <dbReference type="EMBL" id="KAG0468995.1"/>
    </source>
</evidence>
<sequence>MELRRRLPHFPSSSPSDIPGRLSSPAPRCPSPDAASNSRIQASDALPLPIRYTNLLFSLLFVASSFFLMRRWREKVLKSIPLHAVDLSELLSIVSAAASLIYLLSFFGIAFVQSVVSSNDDEVEEFFSVSSPPPVSDNKVIASPAPVAEPASLVLPECNDEEIIASVVCGKTPSYSL</sequence>
<accession>A0A835Q9L0</accession>
<protein>
    <submittedName>
        <fullName evidence="3">Uncharacterized protein</fullName>
    </submittedName>
</protein>
<feature type="region of interest" description="Disordered" evidence="1">
    <location>
        <begin position="1"/>
        <end position="36"/>
    </location>
</feature>